<comment type="subcellular location">
    <subcellularLocation>
        <location evidence="14">Endoplasmic reticulum membrane</location>
        <topology evidence="14">Multi-pass membrane protein</topology>
    </subcellularLocation>
    <subcellularLocation>
        <location evidence="1">Membrane</location>
        <topology evidence="1">Multi-pass membrane protein</topology>
    </subcellularLocation>
</comment>
<feature type="transmembrane region" description="Helical" evidence="14">
    <location>
        <begin position="76"/>
        <end position="101"/>
    </location>
</feature>
<dbReference type="GO" id="GO:0030497">
    <property type="term" value="P:fatty acid elongation"/>
    <property type="evidence" value="ECO:0007669"/>
    <property type="project" value="TreeGrafter"/>
</dbReference>
<dbReference type="InParanoid" id="A0A0L0HQ31"/>
<evidence type="ECO:0000256" key="1">
    <source>
        <dbReference type="ARBA" id="ARBA00004141"/>
    </source>
</evidence>
<dbReference type="GO" id="GO:0102158">
    <property type="term" value="F:very-long-chain (3R)-3-hydroxyacyl-CoA dehydratase activity"/>
    <property type="evidence" value="ECO:0007669"/>
    <property type="project" value="UniProtKB-EC"/>
</dbReference>
<dbReference type="OMA" id="WSYILWQ"/>
<feature type="transmembrane region" description="Helical" evidence="14">
    <location>
        <begin position="239"/>
        <end position="257"/>
    </location>
</feature>
<evidence type="ECO:0000313" key="16">
    <source>
        <dbReference type="Proteomes" id="UP000053201"/>
    </source>
</evidence>
<dbReference type="EMBL" id="KQ257452">
    <property type="protein sequence ID" value="KND03143.1"/>
    <property type="molecule type" value="Genomic_DNA"/>
</dbReference>
<dbReference type="Proteomes" id="UP000053201">
    <property type="component" value="Unassembled WGS sequence"/>
</dbReference>
<dbReference type="AlphaFoldDB" id="A0A0L0HQ31"/>
<evidence type="ECO:0000256" key="12">
    <source>
        <dbReference type="ARBA" id="ARBA00023239"/>
    </source>
</evidence>
<keyword evidence="9 14" id="KW-0443">Lipid metabolism</keyword>
<comment type="similarity">
    <text evidence="3 14">Belongs to the very long-chain fatty acids dehydratase HACD family.</text>
</comment>
<keyword evidence="16" id="KW-1185">Reference proteome</keyword>
<evidence type="ECO:0000256" key="8">
    <source>
        <dbReference type="ARBA" id="ARBA00022989"/>
    </source>
</evidence>
<keyword evidence="8 14" id="KW-1133">Transmembrane helix</keyword>
<sequence length="280" mass="31642">MPDVDQKLAVCPVGFSSRKLVMHLAVKGKFMHSHGSQHAFTASWAFSPFTLVNDFILTMAGPKEGAKRGPSALVQLYLTLYNFASATAWGFTLFLLVKSVLETNVKQSYDACGWTVTVVQSVAILEVLHAIFGLVKTPVVTTVIQVSSRLLLVWGVTYPFNIPEVREHWAFTTMVGAWCVAEIVRYLYYGFNLVGSQPAWLIWCRYNFFFILYPVGAGSEWILLIQSLSAVRQFDERLWALYVIIAGLYPPGLFKMYSHMMGQRRKYLKGTQESKTKKRA</sequence>
<evidence type="ECO:0000256" key="10">
    <source>
        <dbReference type="ARBA" id="ARBA00023136"/>
    </source>
</evidence>
<evidence type="ECO:0000256" key="11">
    <source>
        <dbReference type="ARBA" id="ARBA00023160"/>
    </source>
</evidence>
<dbReference type="GO" id="GO:0030148">
    <property type="term" value="P:sphingolipid biosynthetic process"/>
    <property type="evidence" value="ECO:0007669"/>
    <property type="project" value="TreeGrafter"/>
</dbReference>
<dbReference type="Pfam" id="PF04387">
    <property type="entry name" value="PTPLA"/>
    <property type="match status" value="1"/>
</dbReference>
<feature type="transmembrane region" description="Helical" evidence="14">
    <location>
        <begin position="169"/>
        <end position="188"/>
    </location>
</feature>
<dbReference type="InterPro" id="IPR007482">
    <property type="entry name" value="Tyr_Pase-like_PTPLA"/>
</dbReference>
<evidence type="ECO:0000256" key="5">
    <source>
        <dbReference type="ARBA" id="ARBA00022516"/>
    </source>
</evidence>
<protein>
    <recommendedName>
        <fullName evidence="4 14">Very-long-chain (3R)-3-hydroxyacyl-CoA dehydratase</fullName>
        <ecNumber evidence="4 14">4.2.1.134</ecNumber>
    </recommendedName>
</protein>
<evidence type="ECO:0000256" key="7">
    <source>
        <dbReference type="ARBA" id="ARBA00022832"/>
    </source>
</evidence>
<dbReference type="eggNOG" id="KOG3187">
    <property type="taxonomic scope" value="Eukaryota"/>
</dbReference>
<evidence type="ECO:0000256" key="4">
    <source>
        <dbReference type="ARBA" id="ARBA00013122"/>
    </source>
</evidence>
<evidence type="ECO:0000256" key="2">
    <source>
        <dbReference type="ARBA" id="ARBA00005194"/>
    </source>
</evidence>
<keyword evidence="10 14" id="KW-0472">Membrane</keyword>
<keyword evidence="6 14" id="KW-0812">Transmembrane</keyword>
<dbReference type="GeneID" id="27685809"/>
<feature type="transmembrane region" description="Helical" evidence="14">
    <location>
        <begin position="113"/>
        <end position="132"/>
    </location>
</feature>
<dbReference type="STRING" id="645134.A0A0L0HQ31"/>
<comment type="function">
    <text evidence="14">Catalyzes the third of the four reactions of the long-chain fatty acids elongation cycle. This endoplasmic reticulum-bound enzymatic process, allows the addition of two carbons to the chain of long- and very long-chain fatty acids/VLCFAs per cycle. This enzyme catalyzes the dehydration of the 3-hydroxyacyl-CoA intermediate into trans-2,3-enoyl-CoA, within each cycle of fatty acid elongation. Thereby, it participates to the production of VLCFAs of different chain lengths that are involved in multiple biological processes as precursors of membrane lipids and lipid mediators.</text>
</comment>
<keyword evidence="7 14" id="KW-0276">Fatty acid metabolism</keyword>
<evidence type="ECO:0000256" key="13">
    <source>
        <dbReference type="ARBA" id="ARBA00036671"/>
    </source>
</evidence>
<evidence type="ECO:0000256" key="6">
    <source>
        <dbReference type="ARBA" id="ARBA00022692"/>
    </source>
</evidence>
<evidence type="ECO:0000256" key="14">
    <source>
        <dbReference type="RuleBase" id="RU363109"/>
    </source>
</evidence>
<feature type="transmembrane region" description="Helical" evidence="14">
    <location>
        <begin position="200"/>
        <end position="219"/>
    </location>
</feature>
<evidence type="ECO:0000313" key="15">
    <source>
        <dbReference type="EMBL" id="KND03143.1"/>
    </source>
</evidence>
<comment type="catalytic activity">
    <reaction evidence="13 14">
        <text>a very-long-chain (3R)-3-hydroxyacyl-CoA = a very-long-chain (2E)-enoyl-CoA + H2O</text>
        <dbReference type="Rhea" id="RHEA:45812"/>
        <dbReference type="ChEBI" id="CHEBI:15377"/>
        <dbReference type="ChEBI" id="CHEBI:83728"/>
        <dbReference type="ChEBI" id="CHEBI:85440"/>
        <dbReference type="EC" id="4.2.1.134"/>
    </reaction>
</comment>
<dbReference type="EC" id="4.2.1.134" evidence="4 14"/>
<comment type="pathway">
    <text evidence="2 14">Lipid metabolism; fatty acid biosynthesis.</text>
</comment>
<gene>
    <name evidence="15" type="ORF">SPPG_02206</name>
</gene>
<reference evidence="15 16" key="1">
    <citation type="submission" date="2009-08" db="EMBL/GenBank/DDBJ databases">
        <title>The Genome Sequence of Spizellomyces punctatus strain DAOM BR117.</title>
        <authorList>
            <consortium name="The Broad Institute Genome Sequencing Platform"/>
            <person name="Russ C."/>
            <person name="Cuomo C."/>
            <person name="Shea T."/>
            <person name="Young S.K."/>
            <person name="Zeng Q."/>
            <person name="Koehrsen M."/>
            <person name="Haas B."/>
            <person name="Borodovsky M."/>
            <person name="Guigo R."/>
            <person name="Alvarado L."/>
            <person name="Berlin A."/>
            <person name="Bochicchio J."/>
            <person name="Borenstein D."/>
            <person name="Chapman S."/>
            <person name="Chen Z."/>
            <person name="Engels R."/>
            <person name="Freedman E."/>
            <person name="Gellesch M."/>
            <person name="Goldberg J."/>
            <person name="Griggs A."/>
            <person name="Gujja S."/>
            <person name="Heiman D."/>
            <person name="Hepburn T."/>
            <person name="Howarth C."/>
            <person name="Jen D."/>
            <person name="Larson L."/>
            <person name="Lewis B."/>
            <person name="Mehta T."/>
            <person name="Park D."/>
            <person name="Pearson M."/>
            <person name="Roberts A."/>
            <person name="Saif S."/>
            <person name="Shenoy N."/>
            <person name="Sisk P."/>
            <person name="Stolte C."/>
            <person name="Sykes S."/>
            <person name="Thomson T."/>
            <person name="Walk T."/>
            <person name="White J."/>
            <person name="Yandava C."/>
            <person name="Burger G."/>
            <person name="Gray M.W."/>
            <person name="Holland P.W.H."/>
            <person name="King N."/>
            <person name="Lang F.B.F."/>
            <person name="Roger A.J."/>
            <person name="Ruiz-Trillo I."/>
            <person name="Lander E."/>
            <person name="Nusbaum C."/>
        </authorList>
    </citation>
    <scope>NUCLEOTIDE SEQUENCE [LARGE SCALE GENOMIC DNA]</scope>
    <source>
        <strain evidence="15 16">DAOM BR117</strain>
    </source>
</reference>
<evidence type="ECO:0000256" key="3">
    <source>
        <dbReference type="ARBA" id="ARBA00007811"/>
    </source>
</evidence>
<dbReference type="RefSeq" id="XP_016611182.1">
    <property type="nucleotide sequence ID" value="XM_016750500.1"/>
</dbReference>
<keyword evidence="11 14" id="KW-0275">Fatty acid biosynthesis</keyword>
<keyword evidence="5 14" id="KW-0444">Lipid biosynthesis</keyword>
<dbReference type="UniPathway" id="UPA00094"/>
<dbReference type="OrthoDB" id="46988at2759"/>
<dbReference type="GO" id="GO:0005789">
    <property type="term" value="C:endoplasmic reticulum membrane"/>
    <property type="evidence" value="ECO:0007669"/>
    <property type="project" value="UniProtKB-SubCell"/>
</dbReference>
<dbReference type="FunCoup" id="A0A0L0HQ31">
    <property type="interactions" value="329"/>
</dbReference>
<keyword evidence="12 14" id="KW-0456">Lyase</keyword>
<keyword evidence="14" id="KW-0256">Endoplasmic reticulum</keyword>
<dbReference type="VEuPathDB" id="FungiDB:SPPG_02206"/>
<evidence type="ECO:0000256" key="9">
    <source>
        <dbReference type="ARBA" id="ARBA00023098"/>
    </source>
</evidence>
<dbReference type="GO" id="GO:0042761">
    <property type="term" value="P:very long-chain fatty acid biosynthetic process"/>
    <property type="evidence" value="ECO:0007669"/>
    <property type="project" value="TreeGrafter"/>
</dbReference>
<dbReference type="PANTHER" id="PTHR11035:SF3">
    <property type="entry name" value="VERY-LONG-CHAIN (3R)-3-HYDROXYACYL-COA DEHYDRATASE"/>
    <property type="match status" value="1"/>
</dbReference>
<organism evidence="15 16">
    <name type="scientific">Spizellomyces punctatus (strain DAOM BR117)</name>
    <dbReference type="NCBI Taxonomy" id="645134"/>
    <lineage>
        <taxon>Eukaryota</taxon>
        <taxon>Fungi</taxon>
        <taxon>Fungi incertae sedis</taxon>
        <taxon>Chytridiomycota</taxon>
        <taxon>Chytridiomycota incertae sedis</taxon>
        <taxon>Chytridiomycetes</taxon>
        <taxon>Spizellomycetales</taxon>
        <taxon>Spizellomycetaceae</taxon>
        <taxon>Spizellomyces</taxon>
    </lineage>
</organism>
<dbReference type="PANTHER" id="PTHR11035">
    <property type="entry name" value="VERY-LONG-CHAIN (3R)-3-HYDROXYACYL-COA DEHYDRATASE"/>
    <property type="match status" value="1"/>
</dbReference>
<name>A0A0L0HQ31_SPIPD</name>
<accession>A0A0L0HQ31</accession>
<proteinExistence type="inferred from homology"/>